<dbReference type="InterPro" id="IPR011989">
    <property type="entry name" value="ARM-like"/>
</dbReference>
<evidence type="ECO:0000313" key="5">
    <source>
        <dbReference type="EMBL" id="KAK4469118.1"/>
    </source>
</evidence>
<dbReference type="Proteomes" id="UP001292079">
    <property type="component" value="Unassembled WGS sequence"/>
</dbReference>
<evidence type="ECO:0008006" key="7">
    <source>
        <dbReference type="Google" id="ProtNLM"/>
    </source>
</evidence>
<accession>A0AAE2D2K3</accession>
<dbReference type="InterPro" id="IPR006921">
    <property type="entry name" value="Interferon-rel_develop_reg_C"/>
</dbReference>
<evidence type="ECO:0000256" key="2">
    <source>
        <dbReference type="SAM" id="MobiDB-lite"/>
    </source>
</evidence>
<evidence type="ECO:0000259" key="3">
    <source>
        <dbReference type="Pfam" id="PF04836"/>
    </source>
</evidence>
<dbReference type="InterPro" id="IPR016024">
    <property type="entry name" value="ARM-type_fold"/>
</dbReference>
<dbReference type="PANTHER" id="PTHR12354:SF1">
    <property type="entry name" value="INTERFERON-RELATED DEVELOPMENTAL REGULATOR 1"/>
    <property type="match status" value="1"/>
</dbReference>
<dbReference type="InterPro" id="IPR007701">
    <property type="entry name" value="Interferon-rel_develop_reg_N"/>
</dbReference>
<evidence type="ECO:0000256" key="1">
    <source>
        <dbReference type="ARBA" id="ARBA00008828"/>
    </source>
</evidence>
<feature type="domain" description="Interferon-related developmental regulator N-terminal" evidence="4">
    <location>
        <begin position="43"/>
        <end position="318"/>
    </location>
</feature>
<feature type="domain" description="Interferon-related developmental regulator C-terminal" evidence="3">
    <location>
        <begin position="364"/>
        <end position="415"/>
    </location>
</feature>
<comment type="similarity">
    <text evidence="1">Belongs to the IFRD family.</text>
</comment>
<dbReference type="Gene3D" id="1.25.10.10">
    <property type="entry name" value="Leucine-rich Repeat Variant"/>
    <property type="match status" value="1"/>
</dbReference>
<comment type="caution">
    <text evidence="5">The sequence shown here is derived from an EMBL/GenBank/DDBJ whole genome shotgun (WGS) entry which is preliminary data.</text>
</comment>
<sequence>MPKKKTRETKVQIDQSDNLELASVISLQSDGSETAAASIVDVGELALQSTLDKVCLAVDLMEEKRTETRLHALHSLIEFFRSHHFFLDGSWNYTETLITGIENIFKRSKSQDQALAADLLTVFSLQIDPNEIPIWFERFYHILEPVIRDVTMSRKFRASAAVALSVLQSLSGYCDFISPLDVMKSFEFVFKSSISKIDVKSSFYETDVSDLYVAALKAWTLIYTFLSPFDAGVVGKAVLPILLSLLHCSNVDVRIIAGEASAVIYERIRSEVDDKFKGPYYSDLVRLLGELATDSSKNRSKIDLKKQRHSFRELVEAIVRCDYPETSINFGVEVLTLSSCTSHFYYNFLCSVLGSGLRHHLRENPYIRNLFDLGLPLIPNRNGSNHRILKEEKRLTNAVASKSRTQKLNVHRDKRREMPSELE</sequence>
<reference evidence="5" key="1">
    <citation type="submission" date="2022-04" db="EMBL/GenBank/DDBJ databases">
        <authorList>
            <person name="Xu L."/>
            <person name="Lv Z."/>
        </authorList>
    </citation>
    <scope>NUCLEOTIDE SEQUENCE</scope>
    <source>
        <strain evidence="5">LV_2022a</strain>
    </source>
</reference>
<feature type="compositionally biased region" description="Polar residues" evidence="2">
    <location>
        <begin position="399"/>
        <end position="408"/>
    </location>
</feature>
<dbReference type="AlphaFoldDB" id="A0AAE2D2K3"/>
<dbReference type="Pfam" id="PF04836">
    <property type="entry name" value="IFRD_C"/>
    <property type="match status" value="1"/>
</dbReference>
<evidence type="ECO:0000259" key="4">
    <source>
        <dbReference type="Pfam" id="PF05004"/>
    </source>
</evidence>
<dbReference type="PANTHER" id="PTHR12354">
    <property type="entry name" value="INTERFERON-RELATED DEVELOPMENTAL REGULATOR"/>
    <property type="match status" value="1"/>
</dbReference>
<dbReference type="SUPFAM" id="SSF48371">
    <property type="entry name" value="ARM repeat"/>
    <property type="match status" value="1"/>
</dbReference>
<protein>
    <recommendedName>
        <fullName evidence="7">Interferon-related developmental regulator 1</fullName>
    </recommendedName>
</protein>
<organism evidence="5 6">
    <name type="scientific">Schistosoma mekongi</name>
    <name type="common">Parasitic worm</name>
    <dbReference type="NCBI Taxonomy" id="38744"/>
    <lineage>
        <taxon>Eukaryota</taxon>
        <taxon>Metazoa</taxon>
        <taxon>Spiralia</taxon>
        <taxon>Lophotrochozoa</taxon>
        <taxon>Platyhelminthes</taxon>
        <taxon>Trematoda</taxon>
        <taxon>Digenea</taxon>
        <taxon>Strigeidida</taxon>
        <taxon>Schistosomatoidea</taxon>
        <taxon>Schistosomatidae</taxon>
        <taxon>Schistosoma</taxon>
    </lineage>
</organism>
<dbReference type="EMBL" id="JALJAT010000005">
    <property type="protein sequence ID" value="KAK4469118.1"/>
    <property type="molecule type" value="Genomic_DNA"/>
</dbReference>
<dbReference type="Pfam" id="PF05004">
    <property type="entry name" value="IFRD"/>
    <property type="match status" value="1"/>
</dbReference>
<dbReference type="InterPro" id="IPR039777">
    <property type="entry name" value="IFRD"/>
</dbReference>
<keyword evidence="6" id="KW-1185">Reference proteome</keyword>
<gene>
    <name evidence="5" type="ORF">MN116_006703</name>
</gene>
<reference evidence="5" key="2">
    <citation type="journal article" date="2023" name="Infect Dis Poverty">
        <title>Chromosome-scale genome of the human blood fluke Schistosoma mekongi and its implications for public health.</title>
        <authorList>
            <person name="Zhou M."/>
            <person name="Xu L."/>
            <person name="Xu D."/>
            <person name="Chen W."/>
            <person name="Khan J."/>
            <person name="Hu Y."/>
            <person name="Huang H."/>
            <person name="Wei H."/>
            <person name="Zhang Y."/>
            <person name="Chusongsang P."/>
            <person name="Tanasarnprasert K."/>
            <person name="Hu X."/>
            <person name="Limpanont Y."/>
            <person name="Lv Z."/>
        </authorList>
    </citation>
    <scope>NUCLEOTIDE SEQUENCE</scope>
    <source>
        <strain evidence="5">LV_2022a</strain>
    </source>
</reference>
<feature type="region of interest" description="Disordered" evidence="2">
    <location>
        <begin position="399"/>
        <end position="423"/>
    </location>
</feature>
<name>A0AAE2D2K3_SCHME</name>
<proteinExistence type="inferred from homology"/>
<evidence type="ECO:0000313" key="6">
    <source>
        <dbReference type="Proteomes" id="UP001292079"/>
    </source>
</evidence>